<dbReference type="Pfam" id="PF02801">
    <property type="entry name" value="Ketoacyl-synt_C"/>
    <property type="match status" value="1"/>
</dbReference>
<evidence type="ECO:0000259" key="7">
    <source>
        <dbReference type="PROSITE" id="PS52004"/>
    </source>
</evidence>
<dbReference type="RefSeq" id="WP_160802939.1">
    <property type="nucleotide sequence ID" value="NZ_WUUL01000016.1"/>
</dbReference>
<dbReference type="FunFam" id="3.40.47.10:FF:000019">
    <property type="entry name" value="Polyketide synthase type I"/>
    <property type="match status" value="1"/>
</dbReference>
<dbReference type="GO" id="GO:0044550">
    <property type="term" value="P:secondary metabolite biosynthetic process"/>
    <property type="evidence" value="ECO:0007669"/>
    <property type="project" value="TreeGrafter"/>
</dbReference>
<dbReference type="Pfam" id="PF16197">
    <property type="entry name" value="KAsynt_C_assoc"/>
    <property type="match status" value="1"/>
</dbReference>
<dbReference type="PROSITE" id="PS00606">
    <property type="entry name" value="KS3_1"/>
    <property type="match status" value="1"/>
</dbReference>
<dbReference type="InterPro" id="IPR020806">
    <property type="entry name" value="PKS_PP-bd"/>
</dbReference>
<dbReference type="Pfam" id="PF00550">
    <property type="entry name" value="PP-binding"/>
    <property type="match status" value="2"/>
</dbReference>
<dbReference type="SUPFAM" id="SSF47336">
    <property type="entry name" value="ACP-like"/>
    <property type="match status" value="2"/>
</dbReference>
<dbReference type="InterPro" id="IPR014031">
    <property type="entry name" value="Ketoacyl_synth_C"/>
</dbReference>
<dbReference type="InterPro" id="IPR016039">
    <property type="entry name" value="Thiolase-like"/>
</dbReference>
<dbReference type="SUPFAM" id="SSF52151">
    <property type="entry name" value="FabD/lysophospholipase-like"/>
    <property type="match status" value="1"/>
</dbReference>
<dbReference type="InterPro" id="IPR009081">
    <property type="entry name" value="PP-bd_ACP"/>
</dbReference>
<dbReference type="Gene3D" id="3.40.47.10">
    <property type="match status" value="1"/>
</dbReference>
<dbReference type="EMBL" id="WUUL01000016">
    <property type="protein sequence ID" value="MXQ55587.1"/>
    <property type="molecule type" value="Genomic_DNA"/>
</dbReference>
<reference evidence="8 9" key="1">
    <citation type="submission" date="2019-12" db="EMBL/GenBank/DDBJ databases">
        <title>Whole-genome analyses of novel actinobacteria.</title>
        <authorList>
            <person name="Sahin N."/>
            <person name="Saygin H."/>
        </authorList>
    </citation>
    <scope>NUCLEOTIDE SEQUENCE [LARGE SCALE GENOMIC DNA]</scope>
    <source>
        <strain evidence="8 9">KC615</strain>
    </source>
</reference>
<dbReference type="GO" id="GO:0004315">
    <property type="term" value="F:3-oxoacyl-[acyl-carrier-protein] synthase activity"/>
    <property type="evidence" value="ECO:0007669"/>
    <property type="project" value="InterPro"/>
</dbReference>
<evidence type="ECO:0000259" key="6">
    <source>
        <dbReference type="PROSITE" id="PS50075"/>
    </source>
</evidence>
<dbReference type="PROSITE" id="PS52004">
    <property type="entry name" value="KS3_2"/>
    <property type="match status" value="1"/>
</dbReference>
<dbReference type="InterPro" id="IPR014043">
    <property type="entry name" value="Acyl_transferase_dom"/>
</dbReference>
<dbReference type="PANTHER" id="PTHR43775">
    <property type="entry name" value="FATTY ACID SYNTHASE"/>
    <property type="match status" value="1"/>
</dbReference>
<dbReference type="Gene3D" id="3.40.366.10">
    <property type="entry name" value="Malonyl-Coenzyme A Acyl Carrier Protein, domain 2"/>
    <property type="match status" value="1"/>
</dbReference>
<organism evidence="8 9">
    <name type="scientific">Shimazuella alba</name>
    <dbReference type="NCBI Taxonomy" id="2690964"/>
    <lineage>
        <taxon>Bacteria</taxon>
        <taxon>Bacillati</taxon>
        <taxon>Bacillota</taxon>
        <taxon>Bacilli</taxon>
        <taxon>Bacillales</taxon>
        <taxon>Thermoactinomycetaceae</taxon>
        <taxon>Shimazuella</taxon>
    </lineage>
</organism>
<feature type="domain" description="Carrier" evidence="6">
    <location>
        <begin position="971"/>
        <end position="1043"/>
    </location>
</feature>
<proteinExistence type="predicted"/>
<sequence>MTKDKLVQWLRGRVAESLYLSPDDIKVDEPLEHYGLGSKDNLLLSGELEDLLERELPHTILWDYPTIDSLTSHLVGEGINERSSIDFSSENEAIAIIGIGCRFPGANSPAQFWKMLLDGKDQITKAPVGRWPSIELEKNHICFGGFLPRIDQFDPAFFGISPREAELMDPQQRMLLEVTWEALEDAGLKAEKLKGTNTSVYMGVSGKDYTDVLTKETDFHYLTGNSFSIVANRISYLMDWYGPSMSIDTACSSSLVAVDLACQSLRRGQSSLAFVGGVNLMVTPSNSIRFASGGALALDGKCKTFDISADGYVRGEGAGVIVLKPLSQAIQDKNQIYAVIHGSAVNQDGRSNGLTAPNVQAQKALLRSASNAAGVKPSDIYYVEAHGTGTPLGDPIEVRALAEVYASDRREALYIGSVKTNIGHLEAAAGIAGVIKTALSFRHKCIPPHLNFEQWNPQIPVDNYPLEVVTKTRELPERAYIGVSSFGFGGTNAHVILGESPSLPKELPTKSSKRDFTLLPLSARSNRSLQTKVSQYKHYLKKDALSFDSVAADAWFKRDHHNDRMMIVAKDIEEAIELLSIQEKNQKHDQIYLSQTKKAGNIVFVFSGQGPKISLKEDLFESDPVFQQTILEVDRALPKDISWSLLEGLTFDQLQKSTTIVETQILSFAIQIALAKMWISWGIKPSAVVGHSLGEVAAAYIAGALDLEDAINIVIHRSQCAEKMVNKGRLLVVQVDKTTARDLVDQSQGRIAISVYNSPTSHVLSGDITYLTEIKSELEAKGVFARFIETLSYPSHSFYMQEIEAELYQRLSKVRPTKTSIPFVSTVTGNLLSGDQLDAKYWCNNICKEVLFQDAIQTLFHEDKSLFLEISVHPTLIHPMLECAEFYRQDIQVLPSLQRGESSYFRLLSTVAEIYCNGLSFDWNAVMGTASVTGNSLPIYPWDHQRYWIDSDMEQEMIVSNIEEQDILKPQKIDEYITSLISTILKIPVSKIPLNKPITHLGLDSILAMRLKSKVEQDLNVKISIVPILQGCSLEDLIKSISR</sequence>
<name>A0A6I4VVP2_9BACL</name>
<dbReference type="InterPro" id="IPR014030">
    <property type="entry name" value="Ketoacyl_synth_N"/>
</dbReference>
<dbReference type="CDD" id="cd00833">
    <property type="entry name" value="PKS"/>
    <property type="match status" value="1"/>
</dbReference>
<dbReference type="AlphaFoldDB" id="A0A6I4VVP2"/>
<evidence type="ECO:0000313" key="9">
    <source>
        <dbReference type="Proteomes" id="UP000430692"/>
    </source>
</evidence>
<dbReference type="InterPro" id="IPR036736">
    <property type="entry name" value="ACP-like_sf"/>
</dbReference>
<keyword evidence="8" id="KW-0012">Acyltransferase</keyword>
<keyword evidence="9" id="KW-1185">Reference proteome</keyword>
<evidence type="ECO:0000256" key="1">
    <source>
        <dbReference type="ARBA" id="ARBA00003299"/>
    </source>
</evidence>
<evidence type="ECO:0000256" key="3">
    <source>
        <dbReference type="ARBA" id="ARBA00022450"/>
    </source>
</evidence>
<dbReference type="GO" id="GO:0006633">
    <property type="term" value="P:fatty acid biosynthetic process"/>
    <property type="evidence" value="ECO:0007669"/>
    <property type="project" value="InterPro"/>
</dbReference>
<evidence type="ECO:0000256" key="2">
    <source>
        <dbReference type="ARBA" id="ARBA00004789"/>
    </source>
</evidence>
<comment type="caution">
    <text evidence="8">The sequence shown here is derived from an EMBL/GenBank/DDBJ whole genome shotgun (WGS) entry which is preliminary data.</text>
</comment>
<dbReference type="SMART" id="SM00823">
    <property type="entry name" value="PKS_PP"/>
    <property type="match status" value="2"/>
</dbReference>
<dbReference type="SMART" id="SM00827">
    <property type="entry name" value="PKS_AT"/>
    <property type="match status" value="1"/>
</dbReference>
<feature type="domain" description="Ketosynthase family 3 (KS3)" evidence="7">
    <location>
        <begin position="91"/>
        <end position="499"/>
    </location>
</feature>
<dbReference type="SMART" id="SM00825">
    <property type="entry name" value="PKS_KS"/>
    <property type="match status" value="1"/>
</dbReference>
<dbReference type="Proteomes" id="UP000430692">
    <property type="component" value="Unassembled WGS sequence"/>
</dbReference>
<dbReference type="SUPFAM" id="SSF55048">
    <property type="entry name" value="Probable ACP-binding domain of malonyl-CoA ACP transacylase"/>
    <property type="match status" value="1"/>
</dbReference>
<dbReference type="InterPro" id="IPR050091">
    <property type="entry name" value="PKS_NRPS_Biosynth_Enz"/>
</dbReference>
<gene>
    <name evidence="8" type="ORF">GSM42_18040</name>
</gene>
<dbReference type="InterPro" id="IPR032821">
    <property type="entry name" value="PKS_assoc"/>
</dbReference>
<evidence type="ECO:0000313" key="8">
    <source>
        <dbReference type="EMBL" id="MXQ55587.1"/>
    </source>
</evidence>
<keyword evidence="5 8" id="KW-0808">Transferase</keyword>
<keyword evidence="3" id="KW-0596">Phosphopantetheine</keyword>
<dbReference type="InterPro" id="IPR001227">
    <property type="entry name" value="Ac_transferase_dom_sf"/>
</dbReference>
<evidence type="ECO:0000256" key="4">
    <source>
        <dbReference type="ARBA" id="ARBA00022553"/>
    </source>
</evidence>
<dbReference type="SUPFAM" id="SSF53901">
    <property type="entry name" value="Thiolase-like"/>
    <property type="match status" value="1"/>
</dbReference>
<dbReference type="InterPro" id="IPR018201">
    <property type="entry name" value="Ketoacyl_synth_AS"/>
</dbReference>
<dbReference type="Pfam" id="PF00698">
    <property type="entry name" value="Acyl_transf_1"/>
    <property type="match status" value="1"/>
</dbReference>
<comment type="function">
    <text evidence="1">Involved in some intermediate steps for the synthesis of the antibiotic polyketide bacillaene which is involved in secondary metabolism.</text>
</comment>
<comment type="pathway">
    <text evidence="2">Antibiotic biosynthesis; bacillaene biosynthesis.</text>
</comment>
<dbReference type="GO" id="GO:0031177">
    <property type="term" value="F:phosphopantetheine binding"/>
    <property type="evidence" value="ECO:0007669"/>
    <property type="project" value="InterPro"/>
</dbReference>
<dbReference type="Gene3D" id="3.30.70.3290">
    <property type="match status" value="1"/>
</dbReference>
<evidence type="ECO:0000256" key="5">
    <source>
        <dbReference type="ARBA" id="ARBA00022679"/>
    </source>
</evidence>
<dbReference type="InterPro" id="IPR016035">
    <property type="entry name" value="Acyl_Trfase/lysoPLipase"/>
</dbReference>
<dbReference type="PROSITE" id="PS50075">
    <property type="entry name" value="CARRIER"/>
    <property type="match status" value="1"/>
</dbReference>
<dbReference type="GO" id="GO:0004312">
    <property type="term" value="F:fatty acid synthase activity"/>
    <property type="evidence" value="ECO:0007669"/>
    <property type="project" value="TreeGrafter"/>
</dbReference>
<dbReference type="PANTHER" id="PTHR43775:SF37">
    <property type="entry name" value="SI:DKEY-61P9.11"/>
    <property type="match status" value="1"/>
</dbReference>
<protein>
    <submittedName>
        <fullName evidence="8">Acyltransferase domain-containing protein</fullName>
    </submittedName>
</protein>
<dbReference type="InterPro" id="IPR016036">
    <property type="entry name" value="Malonyl_transacylase_ACP-bd"/>
</dbReference>
<dbReference type="Pfam" id="PF00109">
    <property type="entry name" value="ketoacyl-synt"/>
    <property type="match status" value="1"/>
</dbReference>
<keyword evidence="4" id="KW-0597">Phosphoprotein</keyword>
<accession>A0A6I4VVP2</accession>
<dbReference type="Gene3D" id="1.10.1200.10">
    <property type="entry name" value="ACP-like"/>
    <property type="match status" value="2"/>
</dbReference>
<dbReference type="InterPro" id="IPR020841">
    <property type="entry name" value="PKS_Beta-ketoAc_synthase_dom"/>
</dbReference>